<comment type="caution">
    <text evidence="2">The sequence shown here is derived from an EMBL/GenBank/DDBJ whole genome shotgun (WGS) entry which is preliminary data.</text>
</comment>
<dbReference type="SUPFAM" id="SSF47598">
    <property type="entry name" value="Ribbon-helix-helix"/>
    <property type="match status" value="1"/>
</dbReference>
<protein>
    <submittedName>
        <fullName evidence="2">CopG family transcriptional regulator</fullName>
    </submittedName>
</protein>
<dbReference type="AlphaFoldDB" id="A0A3A8G3Q4"/>
<feature type="domain" description="Ribbon-helix-helix protein RHH" evidence="1">
    <location>
        <begin position="6"/>
        <end position="46"/>
    </location>
</feature>
<dbReference type="InterPro" id="IPR013321">
    <property type="entry name" value="Arc_rbn_hlx_hlx"/>
</dbReference>
<gene>
    <name evidence="2" type="ORF">D7V64_16550</name>
</gene>
<dbReference type="EMBL" id="RAXZ01000053">
    <property type="protein sequence ID" value="RKG47573.1"/>
    <property type="molecule type" value="Genomic_DNA"/>
</dbReference>
<reference evidence="2 3" key="1">
    <citation type="submission" date="2018-09" db="EMBL/GenBank/DDBJ databases">
        <title>The draft genome of Acinetobacter spp. strains.</title>
        <authorList>
            <person name="Qin J."/>
            <person name="Feng Y."/>
            <person name="Zong Z."/>
        </authorList>
    </citation>
    <scope>NUCLEOTIDE SEQUENCE [LARGE SCALE GENOMIC DNA]</scope>
    <source>
        <strain evidence="2 3">WCHAc060002</strain>
    </source>
</reference>
<dbReference type="Gene3D" id="1.10.1220.10">
    <property type="entry name" value="Met repressor-like"/>
    <property type="match status" value="1"/>
</dbReference>
<evidence type="ECO:0000259" key="1">
    <source>
        <dbReference type="Pfam" id="PF19839"/>
    </source>
</evidence>
<dbReference type="RefSeq" id="WP_120368389.1">
    <property type="nucleotide sequence ID" value="NZ_RAXZ01000053.1"/>
</dbReference>
<dbReference type="Pfam" id="PF19839">
    <property type="entry name" value="RHH_9"/>
    <property type="match status" value="1"/>
</dbReference>
<evidence type="ECO:0000313" key="2">
    <source>
        <dbReference type="EMBL" id="RKG47573.1"/>
    </source>
</evidence>
<dbReference type="GO" id="GO:0006355">
    <property type="term" value="P:regulation of DNA-templated transcription"/>
    <property type="evidence" value="ECO:0007669"/>
    <property type="project" value="InterPro"/>
</dbReference>
<evidence type="ECO:0000313" key="3">
    <source>
        <dbReference type="Proteomes" id="UP000281084"/>
    </source>
</evidence>
<proteinExistence type="predicted"/>
<name>A0A3A8G3Q4_9GAMM</name>
<sequence length="55" mass="6486">MKKDGNTKQLTVLVDIDELKEFQSACRTQDMNSSQVIRMFIRDYIKKYGKKEGKK</sequence>
<dbReference type="InterPro" id="IPR010985">
    <property type="entry name" value="Ribbon_hlx_hlx"/>
</dbReference>
<accession>A0A3A8G3Q4</accession>
<dbReference type="Proteomes" id="UP000281084">
    <property type="component" value="Unassembled WGS sequence"/>
</dbReference>
<organism evidence="2 3">
    <name type="scientific">Acinetobacter cumulans</name>
    <dbReference type="NCBI Taxonomy" id="2136182"/>
    <lineage>
        <taxon>Bacteria</taxon>
        <taxon>Pseudomonadati</taxon>
        <taxon>Pseudomonadota</taxon>
        <taxon>Gammaproteobacteria</taxon>
        <taxon>Moraxellales</taxon>
        <taxon>Moraxellaceae</taxon>
        <taxon>Acinetobacter</taxon>
    </lineage>
</organism>
<dbReference type="InterPro" id="IPR045559">
    <property type="entry name" value="RHH_9"/>
</dbReference>